<evidence type="ECO:0000313" key="2">
    <source>
        <dbReference type="Proteomes" id="UP000244013"/>
    </source>
</evidence>
<dbReference type="AlphaFoldDB" id="A0A2T5UCF8"/>
<sequence>MPSTIGRVPVYDRRSACGNNEKVPFNLIRRNNARIYVGGNRPNPAVALPEKADLHLVRMFILLLCRTSSIMQDSTNKARVHVCGCVAGSETSIHESRYSNIVLIGEGLGR</sequence>
<organism evidence="1 2">
    <name type="scientific">Sphingomonas faeni</name>
    <dbReference type="NCBI Taxonomy" id="185950"/>
    <lineage>
        <taxon>Bacteria</taxon>
        <taxon>Pseudomonadati</taxon>
        <taxon>Pseudomonadota</taxon>
        <taxon>Alphaproteobacteria</taxon>
        <taxon>Sphingomonadales</taxon>
        <taxon>Sphingomonadaceae</taxon>
        <taxon>Sphingomonas</taxon>
    </lineage>
</organism>
<dbReference type="EMBL" id="QAYE01000001">
    <property type="protein sequence ID" value="PTW49199.1"/>
    <property type="molecule type" value="Genomic_DNA"/>
</dbReference>
<evidence type="ECO:0000313" key="1">
    <source>
        <dbReference type="EMBL" id="PTW49199.1"/>
    </source>
</evidence>
<accession>A0A2T5UCF8</accession>
<comment type="caution">
    <text evidence="1">The sequence shown here is derived from an EMBL/GenBank/DDBJ whole genome shotgun (WGS) entry which is preliminary data.</text>
</comment>
<proteinExistence type="predicted"/>
<name>A0A2T5UCF8_9SPHN</name>
<protein>
    <submittedName>
        <fullName evidence="1">Uncharacterized protein</fullName>
    </submittedName>
</protein>
<reference evidence="1 2" key="1">
    <citation type="submission" date="2018-04" db="EMBL/GenBank/DDBJ databases">
        <title>Genomic Encyclopedia of Type Strains, Phase III (KMG-III): the genomes of soil and plant-associated and newly described type strains.</title>
        <authorList>
            <person name="Whitman W."/>
        </authorList>
    </citation>
    <scope>NUCLEOTIDE SEQUENCE [LARGE SCALE GENOMIC DNA]</scope>
    <source>
        <strain evidence="1 2">MA-olki</strain>
    </source>
</reference>
<gene>
    <name evidence="1" type="ORF">C8J25_101705</name>
</gene>
<dbReference type="Proteomes" id="UP000244013">
    <property type="component" value="Unassembled WGS sequence"/>
</dbReference>